<proteinExistence type="predicted"/>
<evidence type="ECO:0000313" key="1">
    <source>
        <dbReference type="EMBL" id="TFK58957.1"/>
    </source>
</evidence>
<reference evidence="1 2" key="1">
    <citation type="journal article" date="2019" name="Nat. Ecol. Evol.">
        <title>Megaphylogeny resolves global patterns of mushroom evolution.</title>
        <authorList>
            <person name="Varga T."/>
            <person name="Krizsan K."/>
            <person name="Foldi C."/>
            <person name="Dima B."/>
            <person name="Sanchez-Garcia M."/>
            <person name="Sanchez-Ramirez S."/>
            <person name="Szollosi G.J."/>
            <person name="Szarkandi J.G."/>
            <person name="Papp V."/>
            <person name="Albert L."/>
            <person name="Andreopoulos W."/>
            <person name="Angelini C."/>
            <person name="Antonin V."/>
            <person name="Barry K.W."/>
            <person name="Bougher N.L."/>
            <person name="Buchanan P."/>
            <person name="Buyck B."/>
            <person name="Bense V."/>
            <person name="Catcheside P."/>
            <person name="Chovatia M."/>
            <person name="Cooper J."/>
            <person name="Damon W."/>
            <person name="Desjardin D."/>
            <person name="Finy P."/>
            <person name="Geml J."/>
            <person name="Haridas S."/>
            <person name="Hughes K."/>
            <person name="Justo A."/>
            <person name="Karasinski D."/>
            <person name="Kautmanova I."/>
            <person name="Kiss B."/>
            <person name="Kocsube S."/>
            <person name="Kotiranta H."/>
            <person name="LaButti K.M."/>
            <person name="Lechner B.E."/>
            <person name="Liimatainen K."/>
            <person name="Lipzen A."/>
            <person name="Lukacs Z."/>
            <person name="Mihaltcheva S."/>
            <person name="Morgado L.N."/>
            <person name="Niskanen T."/>
            <person name="Noordeloos M.E."/>
            <person name="Ohm R.A."/>
            <person name="Ortiz-Santana B."/>
            <person name="Ovrebo C."/>
            <person name="Racz N."/>
            <person name="Riley R."/>
            <person name="Savchenko A."/>
            <person name="Shiryaev A."/>
            <person name="Soop K."/>
            <person name="Spirin V."/>
            <person name="Szebenyi C."/>
            <person name="Tomsovsky M."/>
            <person name="Tulloss R.E."/>
            <person name="Uehling J."/>
            <person name="Grigoriev I.V."/>
            <person name="Vagvolgyi C."/>
            <person name="Papp T."/>
            <person name="Martin F.M."/>
            <person name="Miettinen O."/>
            <person name="Hibbett D.S."/>
            <person name="Nagy L.G."/>
        </authorList>
    </citation>
    <scope>NUCLEOTIDE SEQUENCE [LARGE SCALE GENOMIC DNA]</scope>
    <source>
        <strain evidence="1 2">NL-1719</strain>
    </source>
</reference>
<organism evidence="1 2">
    <name type="scientific">Pluteus cervinus</name>
    <dbReference type="NCBI Taxonomy" id="181527"/>
    <lineage>
        <taxon>Eukaryota</taxon>
        <taxon>Fungi</taxon>
        <taxon>Dikarya</taxon>
        <taxon>Basidiomycota</taxon>
        <taxon>Agaricomycotina</taxon>
        <taxon>Agaricomycetes</taxon>
        <taxon>Agaricomycetidae</taxon>
        <taxon>Agaricales</taxon>
        <taxon>Pluteineae</taxon>
        <taxon>Pluteaceae</taxon>
        <taxon>Pluteus</taxon>
    </lineage>
</organism>
<accession>A0ACD3A234</accession>
<protein>
    <submittedName>
        <fullName evidence="1">Uncharacterized protein</fullName>
    </submittedName>
</protein>
<gene>
    <name evidence="1" type="ORF">BDN72DRAFT_906268</name>
</gene>
<keyword evidence="2" id="KW-1185">Reference proteome</keyword>
<dbReference type="EMBL" id="ML209128">
    <property type="protein sequence ID" value="TFK58957.1"/>
    <property type="molecule type" value="Genomic_DNA"/>
</dbReference>
<sequence>MAIGSAILKCFCASVHILAIAVTVLSLRARCRHHRQYRWEDTLVVFSFLFAVGSMAIVWDLGGPRGSALLGQETLAMDLFWLSTLFFPLVIWTVRLSLACGILHLVDERNITRRRVLYAMTVFFVLLWLAFIFLKLRFCTAKGAWHSNVYVQCSLGSKIGIVTLITDILAGVLADFALAAIPLAILEDATLPIQQRALLRFVFCSTLLGSLAGIASAGLIFRGPRVLGSLDLGVLLAASMEASIVLLVCNALVVASCCYQTCSHEDAKAATASPFDATSLLDEARSLGSGSSLEDAASDTGTHLSWTTIETGSSCETCVTASTCETCATTSTFESALYRRERGTEVAAFLFAANPLGRPHDAQSIGPRIGSNGEKAPLIRHNSLASNYSGINAPSPAAFRNTTTVQLSCSVP</sequence>
<dbReference type="Proteomes" id="UP000308600">
    <property type="component" value="Unassembled WGS sequence"/>
</dbReference>
<name>A0ACD3A234_9AGAR</name>
<evidence type="ECO:0000313" key="2">
    <source>
        <dbReference type="Proteomes" id="UP000308600"/>
    </source>
</evidence>